<dbReference type="Proteomes" id="UP000011988">
    <property type="component" value="Unassembled WGS sequence"/>
</dbReference>
<proteinExistence type="predicted"/>
<comment type="caution">
    <text evidence="1">The sequence shown here is derived from an EMBL/GenBank/DDBJ whole genome shotgun (WGS) entry which is preliminary data.</text>
</comment>
<name>M6CV79_9LEPT</name>
<sequence length="52" mass="6149">MGGLIFSQRHALLVTIQRECSLSFLYWPQDEICAFLQVIRIVSQKESFFENR</sequence>
<organism evidence="1 2">
    <name type="scientific">Leptospira alstonii serovar Sichuan str. 79601</name>
    <dbReference type="NCBI Taxonomy" id="1218565"/>
    <lineage>
        <taxon>Bacteria</taxon>
        <taxon>Pseudomonadati</taxon>
        <taxon>Spirochaetota</taxon>
        <taxon>Spirochaetia</taxon>
        <taxon>Leptospirales</taxon>
        <taxon>Leptospiraceae</taxon>
        <taxon>Leptospira</taxon>
    </lineage>
</organism>
<evidence type="ECO:0000313" key="1">
    <source>
        <dbReference type="EMBL" id="EMJ94391.1"/>
    </source>
</evidence>
<dbReference type="PATRIC" id="fig|1218565.3.peg.2508"/>
<evidence type="ECO:0000313" key="2">
    <source>
        <dbReference type="Proteomes" id="UP000011988"/>
    </source>
</evidence>
<dbReference type="EMBL" id="ANIK01000052">
    <property type="protein sequence ID" value="EMJ94391.1"/>
    <property type="molecule type" value="Genomic_DNA"/>
</dbReference>
<protein>
    <submittedName>
        <fullName evidence="1">Uncharacterized protein</fullName>
    </submittedName>
</protein>
<gene>
    <name evidence="1" type="ORF">LEP1GSC194_2814</name>
</gene>
<accession>M6CV79</accession>
<reference evidence="1 2" key="1">
    <citation type="submission" date="2013-01" db="EMBL/GenBank/DDBJ databases">
        <authorList>
            <person name="Harkins D.M."/>
            <person name="Durkin A.S."/>
            <person name="Brinkac L.M."/>
            <person name="Haft D.H."/>
            <person name="Selengut J.D."/>
            <person name="Sanka R."/>
            <person name="DePew J."/>
            <person name="Purushe J."/>
            <person name="Galloway R.L."/>
            <person name="Vinetz J.M."/>
            <person name="Sutton G.G."/>
            <person name="Nierman W.C."/>
            <person name="Fouts D.E."/>
        </authorList>
    </citation>
    <scope>NUCLEOTIDE SEQUENCE [LARGE SCALE GENOMIC DNA]</scope>
    <source>
        <strain evidence="1 2">79601</strain>
    </source>
</reference>
<dbReference type="AlphaFoldDB" id="M6CV79"/>